<dbReference type="PANTHER" id="PTHR43156:SF2">
    <property type="entry name" value="STAGE II SPORULATION PROTEIN E"/>
    <property type="match status" value="1"/>
</dbReference>
<protein>
    <submittedName>
        <fullName evidence="3">PAS domain S-box-containing protein</fullName>
    </submittedName>
</protein>
<dbReference type="InterPro" id="IPR052016">
    <property type="entry name" value="Bact_Sigma-Reg"/>
</dbReference>
<organism evidence="3 4">
    <name type="scientific">Actinacidiphila glaucinigra</name>
    <dbReference type="NCBI Taxonomy" id="235986"/>
    <lineage>
        <taxon>Bacteria</taxon>
        <taxon>Bacillati</taxon>
        <taxon>Actinomycetota</taxon>
        <taxon>Actinomycetes</taxon>
        <taxon>Kitasatosporales</taxon>
        <taxon>Streptomycetaceae</taxon>
        <taxon>Actinacidiphila</taxon>
    </lineage>
</organism>
<dbReference type="SUPFAM" id="SSF55785">
    <property type="entry name" value="PYP-like sensor domain (PAS domain)"/>
    <property type="match status" value="2"/>
</dbReference>
<dbReference type="InterPro" id="IPR003594">
    <property type="entry name" value="HATPase_dom"/>
</dbReference>
<dbReference type="InterPro" id="IPR000014">
    <property type="entry name" value="PAS"/>
</dbReference>
<dbReference type="InterPro" id="IPR029016">
    <property type="entry name" value="GAF-like_dom_sf"/>
</dbReference>
<dbReference type="AlphaFoldDB" id="A0A239N599"/>
<evidence type="ECO:0000256" key="1">
    <source>
        <dbReference type="ARBA" id="ARBA00022801"/>
    </source>
</evidence>
<dbReference type="InterPro" id="IPR001932">
    <property type="entry name" value="PPM-type_phosphatase-like_dom"/>
</dbReference>
<dbReference type="Gene3D" id="3.60.40.10">
    <property type="entry name" value="PPM-type phosphatase domain"/>
    <property type="match status" value="1"/>
</dbReference>
<dbReference type="Pfam" id="PF13581">
    <property type="entry name" value="HATPase_c_2"/>
    <property type="match status" value="1"/>
</dbReference>
<dbReference type="InterPro" id="IPR013767">
    <property type="entry name" value="PAS_fold"/>
</dbReference>
<evidence type="ECO:0000313" key="4">
    <source>
        <dbReference type="Proteomes" id="UP000198280"/>
    </source>
</evidence>
<dbReference type="PROSITE" id="PS50112">
    <property type="entry name" value="PAS"/>
    <property type="match status" value="1"/>
</dbReference>
<dbReference type="GO" id="GO:0006355">
    <property type="term" value="P:regulation of DNA-templated transcription"/>
    <property type="evidence" value="ECO:0007669"/>
    <property type="project" value="InterPro"/>
</dbReference>
<dbReference type="SMART" id="SM00331">
    <property type="entry name" value="PP2C_SIG"/>
    <property type="match status" value="1"/>
</dbReference>
<dbReference type="Proteomes" id="UP000198280">
    <property type="component" value="Unassembled WGS sequence"/>
</dbReference>
<dbReference type="NCBIfam" id="TIGR00229">
    <property type="entry name" value="sensory_box"/>
    <property type="match status" value="1"/>
</dbReference>
<dbReference type="Pfam" id="PF00989">
    <property type="entry name" value="PAS"/>
    <property type="match status" value="1"/>
</dbReference>
<dbReference type="CDD" id="cd00130">
    <property type="entry name" value="PAS"/>
    <property type="match status" value="1"/>
</dbReference>
<dbReference type="Gene3D" id="3.30.450.40">
    <property type="match status" value="1"/>
</dbReference>
<name>A0A239N599_9ACTN</name>
<dbReference type="InterPro" id="IPR036457">
    <property type="entry name" value="PPM-type-like_dom_sf"/>
</dbReference>
<dbReference type="InterPro" id="IPR013656">
    <property type="entry name" value="PAS_4"/>
</dbReference>
<evidence type="ECO:0000259" key="2">
    <source>
        <dbReference type="PROSITE" id="PS50112"/>
    </source>
</evidence>
<dbReference type="RefSeq" id="WP_179280127.1">
    <property type="nucleotide sequence ID" value="NZ_FZOF01000031.1"/>
</dbReference>
<dbReference type="InterPro" id="IPR035965">
    <property type="entry name" value="PAS-like_dom_sf"/>
</dbReference>
<dbReference type="PANTHER" id="PTHR43156">
    <property type="entry name" value="STAGE II SPORULATION PROTEIN E-RELATED"/>
    <property type="match status" value="1"/>
</dbReference>
<keyword evidence="1" id="KW-0378">Hydrolase</keyword>
<dbReference type="InterPro" id="IPR036890">
    <property type="entry name" value="HATPase_C_sf"/>
</dbReference>
<accession>A0A239N599</accession>
<feature type="domain" description="PAS" evidence="2">
    <location>
        <begin position="20"/>
        <end position="56"/>
    </location>
</feature>
<gene>
    <name evidence="3" type="ORF">SAMN05216252_13124</name>
</gene>
<dbReference type="Gene3D" id="3.30.565.10">
    <property type="entry name" value="Histidine kinase-like ATPase, C-terminal domain"/>
    <property type="match status" value="1"/>
</dbReference>
<dbReference type="Pfam" id="PF08448">
    <property type="entry name" value="PAS_4"/>
    <property type="match status" value="1"/>
</dbReference>
<dbReference type="SUPFAM" id="SSF55781">
    <property type="entry name" value="GAF domain-like"/>
    <property type="match status" value="1"/>
</dbReference>
<keyword evidence="4" id="KW-1185">Reference proteome</keyword>
<evidence type="ECO:0000313" key="3">
    <source>
        <dbReference type="EMBL" id="SNT49643.1"/>
    </source>
</evidence>
<dbReference type="GO" id="GO:0016791">
    <property type="term" value="F:phosphatase activity"/>
    <property type="evidence" value="ECO:0007669"/>
    <property type="project" value="TreeGrafter"/>
</dbReference>
<dbReference type="Pfam" id="PF07228">
    <property type="entry name" value="SpoIIE"/>
    <property type="match status" value="1"/>
</dbReference>
<dbReference type="EMBL" id="FZOF01000031">
    <property type="protein sequence ID" value="SNT49643.1"/>
    <property type="molecule type" value="Genomic_DNA"/>
</dbReference>
<dbReference type="CDD" id="cd16936">
    <property type="entry name" value="HATPase_RsbW-like"/>
    <property type="match status" value="1"/>
</dbReference>
<sequence>MTTHTDLDNLGSPHDGGGALFVVDGHGDVLMCTGSVQELTGRPPAEVCGRPVAELLTDPGAWARHLRAPGAAGAECDAELRHRDGTAVPVRLCVQPVTAGGGPPGGLVVTATPRAVAERHREDEALLRALFRQRHVGLAIHDLALETTRFNLVPGVDLPPDVGPRVDPVEWSVEDVLLPKDAAALRAQLRHVAETGEPLVGWVHSARRRGAADVKRLASFSAFRLHGANDRPVGVAVIFTDVTQEYAARQRMELLHAAAERIGRSLDVARVAQELVDVLVSHRFADLAAVDLTHTVLIGQEPGEFRLGAPFRRVAVASSDGSWPPEIHPRGAGFRLRSLESDHLRRGAAVFRSDLTSWREGLAGDVERSRLLLPDAAASFLSVPLIARGLVLGVLLMWRTAGLPPYGLGDAGLAEELASRASLGLDNARRYTREHRTVEALQRSLLPPSITETSGVLTAGSYVPAGTTEAVGGAWFDVIPLSSSRLALVSGDVTGHGLNAAATMGRLRTAVQTLADLDLPPGELLAHMDDLVVRLGDVAPPQGEEDGTARSSAVGATCLYCVYDPVEGRCEMASAGHPPPVYAAPGAPAEVIGLKPGPALGVDSMPFEPVGFEVPPGSVLAFFNEPLISHPDGTAQERLERLCSVLATDPSGTRTPTRTGRAILDELLAEPPGDDVTLLVARLRPLPPGSVATWEFPADPAVVARARTAVESQLQSWDLKHLAFTTELITSELVTNAIRYGGAPVGLRLIRDDTLVCEVSDPSQTQPRLRRARLSDEGGRGLFLVAQLSSRWGSRYTAGGKTIWAEQPLSES</sequence>
<reference evidence="3 4" key="1">
    <citation type="submission" date="2017-06" db="EMBL/GenBank/DDBJ databases">
        <authorList>
            <person name="Kim H.J."/>
            <person name="Triplett B.A."/>
        </authorList>
    </citation>
    <scope>NUCLEOTIDE SEQUENCE [LARGE SCALE GENOMIC DNA]</scope>
    <source>
        <strain evidence="3 4">CGMCC 4.1858</strain>
    </source>
</reference>
<dbReference type="FunFam" id="3.30.565.10:FF:000028">
    <property type="entry name" value="PAS sensor protein"/>
    <property type="match status" value="1"/>
</dbReference>
<dbReference type="Gene3D" id="3.30.450.20">
    <property type="entry name" value="PAS domain"/>
    <property type="match status" value="2"/>
</dbReference>
<proteinExistence type="predicted"/>
<dbReference type="SUPFAM" id="SSF55874">
    <property type="entry name" value="ATPase domain of HSP90 chaperone/DNA topoisomerase II/histidine kinase"/>
    <property type="match status" value="1"/>
</dbReference>